<sequence length="451" mass="46530">MRRVLTAAAVASFLAGSAAAQSPSLIEYFADGAQAEAAGDAASAALAALKANPAVSDIALGRIAPAAADGAAGFSIALPAGAGAINFTALDLGPASTAGRVLVAESAADGSRLTAVLGDSGATGTLRTPRGLYKMAPMGDGTTAVYRFETAGLADHPPAGAPVPEAVTRDRAAPDDGAPPETTEAGKTRLDVIVAYTPDAATEVADIDALIALAVKETNDIYDASGIPAEIRLVHSYRTDYNGPEDMALDLRRFREPDDGTMDEVHALRDRHGADLAVLIVSQNKNACGYGYIDAAEDRAFSVVAQHCATGYYSFAHEIGHNLGAFHDIAQGRNARYPYGHGYCNSRNGEEGGWRTVMSYASDNCDDRLPVFSRAEPLNGVRFGDAGTMDNARLHRETVDRASRFRGAPGGSGAPRTGTGTGSVSLTDTPNFGVGEGGEGQPKGAQGIVFE</sequence>
<dbReference type="RefSeq" id="WP_285671325.1">
    <property type="nucleotide sequence ID" value="NZ_BSYI01000011.1"/>
</dbReference>
<dbReference type="SUPFAM" id="SSF55486">
    <property type="entry name" value="Metalloproteases ('zincins'), catalytic domain"/>
    <property type="match status" value="1"/>
</dbReference>
<name>A0ABQ6LHS8_9RHOB</name>
<gene>
    <name evidence="3" type="ORF">LNKW23_17550</name>
</gene>
<dbReference type="Gene3D" id="3.40.390.10">
    <property type="entry name" value="Collagenase (Catalytic Domain)"/>
    <property type="match status" value="1"/>
</dbReference>
<evidence type="ECO:0008006" key="5">
    <source>
        <dbReference type="Google" id="ProtNLM"/>
    </source>
</evidence>
<reference evidence="3 4" key="1">
    <citation type="submission" date="2023-04" db="EMBL/GenBank/DDBJ databases">
        <title>Marinoamorphus aggregata gen. nov., sp. Nov., isolate from tissue of brittle star Ophioplocus japonicus.</title>
        <authorList>
            <person name="Kawano K."/>
            <person name="Sawayama S."/>
            <person name="Nakagawa S."/>
        </authorList>
    </citation>
    <scope>NUCLEOTIDE SEQUENCE [LARGE SCALE GENOMIC DNA]</scope>
    <source>
        <strain evidence="3 4">NKW23</strain>
    </source>
</reference>
<dbReference type="InterPro" id="IPR024079">
    <property type="entry name" value="MetalloPept_cat_dom_sf"/>
</dbReference>
<keyword evidence="2" id="KW-0732">Signal</keyword>
<comment type="caution">
    <text evidence="3">The sequence shown here is derived from an EMBL/GenBank/DDBJ whole genome shotgun (WGS) entry which is preliminary data.</text>
</comment>
<evidence type="ECO:0000313" key="3">
    <source>
        <dbReference type="EMBL" id="GMG82542.1"/>
    </source>
</evidence>
<proteinExistence type="predicted"/>
<feature type="region of interest" description="Disordered" evidence="1">
    <location>
        <begin position="157"/>
        <end position="186"/>
    </location>
</feature>
<feature type="region of interest" description="Disordered" evidence="1">
    <location>
        <begin position="400"/>
        <end position="451"/>
    </location>
</feature>
<evidence type="ECO:0000313" key="4">
    <source>
        <dbReference type="Proteomes" id="UP001239909"/>
    </source>
</evidence>
<evidence type="ECO:0000256" key="1">
    <source>
        <dbReference type="SAM" id="MobiDB-lite"/>
    </source>
</evidence>
<dbReference type="EMBL" id="BSYI01000011">
    <property type="protein sequence ID" value="GMG82542.1"/>
    <property type="molecule type" value="Genomic_DNA"/>
</dbReference>
<accession>A0ABQ6LHS8</accession>
<evidence type="ECO:0000256" key="2">
    <source>
        <dbReference type="SAM" id="SignalP"/>
    </source>
</evidence>
<protein>
    <recommendedName>
        <fullName evidence="5">Peptidyl-Asp metalloendopeptidase</fullName>
    </recommendedName>
</protein>
<dbReference type="Pfam" id="PF13688">
    <property type="entry name" value="Reprolysin_5"/>
    <property type="match status" value="1"/>
</dbReference>
<dbReference type="Proteomes" id="UP001239909">
    <property type="component" value="Unassembled WGS sequence"/>
</dbReference>
<organism evidence="3 4">
    <name type="scientific">Paralimibaculum aggregatum</name>
    <dbReference type="NCBI Taxonomy" id="3036245"/>
    <lineage>
        <taxon>Bacteria</taxon>
        <taxon>Pseudomonadati</taxon>
        <taxon>Pseudomonadota</taxon>
        <taxon>Alphaproteobacteria</taxon>
        <taxon>Rhodobacterales</taxon>
        <taxon>Paracoccaceae</taxon>
        <taxon>Paralimibaculum</taxon>
    </lineage>
</organism>
<keyword evidence="4" id="KW-1185">Reference proteome</keyword>
<feature type="chain" id="PRO_5047364118" description="Peptidyl-Asp metalloendopeptidase" evidence="2">
    <location>
        <begin position="21"/>
        <end position="451"/>
    </location>
</feature>
<feature type="compositionally biased region" description="Low complexity" evidence="1">
    <location>
        <begin position="442"/>
        <end position="451"/>
    </location>
</feature>
<feature type="signal peptide" evidence="2">
    <location>
        <begin position="1"/>
        <end position="20"/>
    </location>
</feature>